<sequence length="172" mass="18805">MASELALKSAETFLSCVPAWHERAHLTRALEPELTRTRWIETRDHHSAAERAERSINQTEICVLSLDWAWALPPGVPGSKVDSRIGRACNSGLSPSRSGAPGYKNCYTLSNVGDGISLDGPSIDGTRHAAYDLSARAVPQAKIRPSIGHSTTSQHNTSQVHNLSWIRLMKIL</sequence>
<evidence type="ECO:0000313" key="2">
    <source>
        <dbReference type="Proteomes" id="UP000735302"/>
    </source>
</evidence>
<organism evidence="1 2">
    <name type="scientific">Plakobranchus ocellatus</name>
    <dbReference type="NCBI Taxonomy" id="259542"/>
    <lineage>
        <taxon>Eukaryota</taxon>
        <taxon>Metazoa</taxon>
        <taxon>Spiralia</taxon>
        <taxon>Lophotrochozoa</taxon>
        <taxon>Mollusca</taxon>
        <taxon>Gastropoda</taxon>
        <taxon>Heterobranchia</taxon>
        <taxon>Euthyneura</taxon>
        <taxon>Panpulmonata</taxon>
        <taxon>Sacoglossa</taxon>
        <taxon>Placobranchoidea</taxon>
        <taxon>Plakobranchidae</taxon>
        <taxon>Plakobranchus</taxon>
    </lineage>
</organism>
<proteinExistence type="predicted"/>
<evidence type="ECO:0000313" key="1">
    <source>
        <dbReference type="EMBL" id="GFO30741.1"/>
    </source>
</evidence>
<dbReference type="Proteomes" id="UP000735302">
    <property type="component" value="Unassembled WGS sequence"/>
</dbReference>
<keyword evidence="2" id="KW-1185">Reference proteome</keyword>
<protein>
    <submittedName>
        <fullName evidence="1">Uncharacterized protein</fullName>
    </submittedName>
</protein>
<gene>
    <name evidence="1" type="ORF">PoB_005724600</name>
</gene>
<dbReference type="AlphaFoldDB" id="A0AAV4CDC1"/>
<name>A0AAV4CDC1_9GAST</name>
<reference evidence="1 2" key="1">
    <citation type="journal article" date="2021" name="Elife">
        <title>Chloroplast acquisition without the gene transfer in kleptoplastic sea slugs, Plakobranchus ocellatus.</title>
        <authorList>
            <person name="Maeda T."/>
            <person name="Takahashi S."/>
            <person name="Yoshida T."/>
            <person name="Shimamura S."/>
            <person name="Takaki Y."/>
            <person name="Nagai Y."/>
            <person name="Toyoda A."/>
            <person name="Suzuki Y."/>
            <person name="Arimoto A."/>
            <person name="Ishii H."/>
            <person name="Satoh N."/>
            <person name="Nishiyama T."/>
            <person name="Hasebe M."/>
            <person name="Maruyama T."/>
            <person name="Minagawa J."/>
            <person name="Obokata J."/>
            <person name="Shigenobu S."/>
        </authorList>
    </citation>
    <scope>NUCLEOTIDE SEQUENCE [LARGE SCALE GENOMIC DNA]</scope>
</reference>
<comment type="caution">
    <text evidence="1">The sequence shown here is derived from an EMBL/GenBank/DDBJ whole genome shotgun (WGS) entry which is preliminary data.</text>
</comment>
<dbReference type="EMBL" id="BLXT01006265">
    <property type="protein sequence ID" value="GFO30741.1"/>
    <property type="molecule type" value="Genomic_DNA"/>
</dbReference>
<accession>A0AAV4CDC1</accession>